<dbReference type="EMBL" id="JACHMB010000001">
    <property type="protein sequence ID" value="MBB5781835.1"/>
    <property type="molecule type" value="Genomic_DNA"/>
</dbReference>
<dbReference type="AlphaFoldDB" id="A0A7W9GDJ8"/>
<evidence type="ECO:0000313" key="2">
    <source>
        <dbReference type="EMBL" id="MBB5781835.1"/>
    </source>
</evidence>
<accession>A0A7W9GDJ8</accession>
<sequence length="245" mass="27246">MTRKFKWLILREPGKGGRPSKYCCKLCANEASRTADGAPAAVATHTAVAAFTAEAGQIRARLHQRDAELAAEREDLRRLDERLEQVWEAIAAQLAQAETSVRQAEQDAEQARTSMRAAHAARQPAEQERDTALRGRQEALNAQREAEEHRDRIHSEARADSERLDVRSAGSPPSCTTNQALPSAKPSNWHPWAPTSPAPPTWPRNVRPPWPRNVRPPWPSATAGCTRRVPTSAACRNTWSRPPRI</sequence>
<feature type="compositionally biased region" description="Basic and acidic residues" evidence="1">
    <location>
        <begin position="125"/>
        <end position="137"/>
    </location>
</feature>
<protein>
    <submittedName>
        <fullName evidence="2">Uncharacterized protein</fullName>
    </submittedName>
</protein>
<reference evidence="2 3" key="1">
    <citation type="submission" date="2020-08" db="EMBL/GenBank/DDBJ databases">
        <title>Sequencing the genomes of 1000 actinobacteria strains.</title>
        <authorList>
            <person name="Klenk H.-P."/>
        </authorList>
    </citation>
    <scope>NUCLEOTIDE SEQUENCE [LARGE SCALE GENOMIC DNA]</scope>
    <source>
        <strain evidence="2 3">DSM 45507</strain>
    </source>
</reference>
<organism evidence="2 3">
    <name type="scientific">Nonomuraea jabiensis</name>
    <dbReference type="NCBI Taxonomy" id="882448"/>
    <lineage>
        <taxon>Bacteria</taxon>
        <taxon>Bacillati</taxon>
        <taxon>Actinomycetota</taxon>
        <taxon>Actinomycetes</taxon>
        <taxon>Streptosporangiales</taxon>
        <taxon>Streptosporangiaceae</taxon>
        <taxon>Nonomuraea</taxon>
    </lineage>
</organism>
<proteinExistence type="predicted"/>
<name>A0A7W9GDJ8_9ACTN</name>
<feature type="region of interest" description="Disordered" evidence="1">
    <location>
        <begin position="101"/>
        <end position="245"/>
    </location>
</feature>
<feature type="compositionally biased region" description="Pro residues" evidence="1">
    <location>
        <begin position="194"/>
        <end position="219"/>
    </location>
</feature>
<evidence type="ECO:0000256" key="1">
    <source>
        <dbReference type="SAM" id="MobiDB-lite"/>
    </source>
</evidence>
<evidence type="ECO:0000313" key="3">
    <source>
        <dbReference type="Proteomes" id="UP000579153"/>
    </source>
</evidence>
<comment type="caution">
    <text evidence="2">The sequence shown here is derived from an EMBL/GenBank/DDBJ whole genome shotgun (WGS) entry which is preliminary data.</text>
</comment>
<dbReference type="RefSeq" id="WP_185075060.1">
    <property type="nucleotide sequence ID" value="NZ_JACHMB010000001.1"/>
</dbReference>
<dbReference type="Proteomes" id="UP000579153">
    <property type="component" value="Unassembled WGS sequence"/>
</dbReference>
<keyword evidence="3" id="KW-1185">Reference proteome</keyword>
<feature type="compositionally biased region" description="Polar residues" evidence="1">
    <location>
        <begin position="171"/>
        <end position="181"/>
    </location>
</feature>
<feature type="compositionally biased region" description="Basic and acidic residues" evidence="1">
    <location>
        <begin position="144"/>
        <end position="166"/>
    </location>
</feature>
<feature type="compositionally biased region" description="Polar residues" evidence="1">
    <location>
        <begin position="234"/>
        <end position="245"/>
    </location>
</feature>
<gene>
    <name evidence="2" type="ORF">HD596_008591</name>
</gene>